<comment type="pathway">
    <text evidence="3">Protein modification; protein ubiquitination.</text>
</comment>
<comment type="caution">
    <text evidence="16">The sequence shown here is derived from an EMBL/GenBank/DDBJ whole genome shotgun (WGS) entry which is preliminary data.</text>
</comment>
<dbReference type="Gene3D" id="3.30.40.10">
    <property type="entry name" value="Zinc/RING finger domain, C3HC4 (zinc finger)"/>
    <property type="match status" value="1"/>
</dbReference>
<accession>A0AAP0AZS5</accession>
<dbReference type="GO" id="GO:0008270">
    <property type="term" value="F:zinc ion binding"/>
    <property type="evidence" value="ECO:0007669"/>
    <property type="project" value="UniProtKB-KW"/>
</dbReference>
<dbReference type="PROSITE" id="PS50089">
    <property type="entry name" value="ZF_RING_2"/>
    <property type="match status" value="1"/>
</dbReference>
<evidence type="ECO:0000256" key="8">
    <source>
        <dbReference type="ARBA" id="ARBA00022771"/>
    </source>
</evidence>
<evidence type="ECO:0000259" key="14">
    <source>
        <dbReference type="PROSITE" id="PS50042"/>
    </source>
</evidence>
<keyword evidence="11" id="KW-1133">Transmembrane helix</keyword>
<evidence type="ECO:0000313" key="17">
    <source>
        <dbReference type="Proteomes" id="UP001418222"/>
    </source>
</evidence>
<evidence type="ECO:0000256" key="2">
    <source>
        <dbReference type="ARBA" id="ARBA00004167"/>
    </source>
</evidence>
<reference evidence="16 17" key="1">
    <citation type="journal article" date="2022" name="Nat. Plants">
        <title>Genomes of leafy and leafless Platanthera orchids illuminate the evolution of mycoheterotrophy.</title>
        <authorList>
            <person name="Li M.H."/>
            <person name="Liu K.W."/>
            <person name="Li Z."/>
            <person name="Lu H.C."/>
            <person name="Ye Q.L."/>
            <person name="Zhang D."/>
            <person name="Wang J.Y."/>
            <person name="Li Y.F."/>
            <person name="Zhong Z.M."/>
            <person name="Liu X."/>
            <person name="Yu X."/>
            <person name="Liu D.K."/>
            <person name="Tu X.D."/>
            <person name="Liu B."/>
            <person name="Hao Y."/>
            <person name="Liao X.Y."/>
            <person name="Jiang Y.T."/>
            <person name="Sun W.H."/>
            <person name="Chen J."/>
            <person name="Chen Y.Q."/>
            <person name="Ai Y."/>
            <person name="Zhai J.W."/>
            <person name="Wu S.S."/>
            <person name="Zhou Z."/>
            <person name="Hsiao Y.Y."/>
            <person name="Wu W.L."/>
            <person name="Chen Y.Y."/>
            <person name="Lin Y.F."/>
            <person name="Hsu J.L."/>
            <person name="Li C.Y."/>
            <person name="Wang Z.W."/>
            <person name="Zhao X."/>
            <person name="Zhong W.Y."/>
            <person name="Ma X.K."/>
            <person name="Ma L."/>
            <person name="Huang J."/>
            <person name="Chen G.Z."/>
            <person name="Huang M.Z."/>
            <person name="Huang L."/>
            <person name="Peng D.H."/>
            <person name="Luo Y.B."/>
            <person name="Zou S.Q."/>
            <person name="Chen S.P."/>
            <person name="Lan S."/>
            <person name="Tsai W.C."/>
            <person name="Van de Peer Y."/>
            <person name="Liu Z.J."/>
        </authorList>
    </citation>
    <scope>NUCLEOTIDE SEQUENCE [LARGE SCALE GENOMIC DNA]</scope>
    <source>
        <strain evidence="16">Lor287</strain>
    </source>
</reference>
<keyword evidence="10" id="KW-0862">Zinc</keyword>
<keyword evidence="9" id="KW-0833">Ubl conjugation pathway</keyword>
<evidence type="ECO:0000256" key="11">
    <source>
        <dbReference type="ARBA" id="ARBA00022989"/>
    </source>
</evidence>
<dbReference type="EMBL" id="JBBWWQ010000018">
    <property type="protein sequence ID" value="KAK8921432.1"/>
    <property type="molecule type" value="Genomic_DNA"/>
</dbReference>
<comment type="catalytic activity">
    <reaction evidence="1">
        <text>S-ubiquitinyl-[E2 ubiquitin-conjugating enzyme]-L-cysteine + [acceptor protein]-L-lysine = [E2 ubiquitin-conjugating enzyme]-L-cysteine + N(6)-ubiquitinyl-[acceptor protein]-L-lysine.</text>
        <dbReference type="EC" id="2.3.2.27"/>
    </reaction>
</comment>
<dbReference type="Pfam" id="PF13639">
    <property type="entry name" value="zf-RING_2"/>
    <property type="match status" value="1"/>
</dbReference>
<evidence type="ECO:0000313" key="16">
    <source>
        <dbReference type="EMBL" id="KAK8921432.1"/>
    </source>
</evidence>
<dbReference type="InterPro" id="IPR001841">
    <property type="entry name" value="Znf_RING"/>
</dbReference>
<evidence type="ECO:0000256" key="7">
    <source>
        <dbReference type="ARBA" id="ARBA00022723"/>
    </source>
</evidence>
<sequence length="119" mass="13655">MIYFCPRAATITASRQVRRHELEEEGFDEAMLKSWPKISYSAAKHRDPRAAGARCSVCLTDYADDDVLRVLQECGHLFHVRCVDPWLRMHRTCPMCRAKPVPSRQATRQAEVISPAARR</sequence>
<evidence type="ECO:0000256" key="3">
    <source>
        <dbReference type="ARBA" id="ARBA00004906"/>
    </source>
</evidence>
<dbReference type="Proteomes" id="UP001418222">
    <property type="component" value="Unassembled WGS sequence"/>
</dbReference>
<dbReference type="GO" id="GO:0016020">
    <property type="term" value="C:membrane"/>
    <property type="evidence" value="ECO:0007669"/>
    <property type="project" value="UniProtKB-SubCell"/>
</dbReference>
<evidence type="ECO:0000256" key="5">
    <source>
        <dbReference type="ARBA" id="ARBA00022679"/>
    </source>
</evidence>
<evidence type="ECO:0000256" key="10">
    <source>
        <dbReference type="ARBA" id="ARBA00022833"/>
    </source>
</evidence>
<dbReference type="PANTHER" id="PTHR46719:SF7">
    <property type="entry name" value="RING-H2 FINGER PROTEIN ATL71-RELATED"/>
    <property type="match status" value="1"/>
</dbReference>
<evidence type="ECO:0000256" key="12">
    <source>
        <dbReference type="ARBA" id="ARBA00023136"/>
    </source>
</evidence>
<evidence type="ECO:0000259" key="15">
    <source>
        <dbReference type="PROSITE" id="PS50089"/>
    </source>
</evidence>
<dbReference type="FunFam" id="3.30.40.10:FF:000187">
    <property type="entry name" value="E3 ubiquitin-protein ligase ATL6"/>
    <property type="match status" value="1"/>
</dbReference>
<keyword evidence="5" id="KW-0808">Transferase</keyword>
<evidence type="ECO:0000256" key="9">
    <source>
        <dbReference type="ARBA" id="ARBA00022786"/>
    </source>
</evidence>
<evidence type="ECO:0000256" key="1">
    <source>
        <dbReference type="ARBA" id="ARBA00000900"/>
    </source>
</evidence>
<dbReference type="PROSITE" id="PS50042">
    <property type="entry name" value="CNMP_BINDING_3"/>
    <property type="match status" value="1"/>
</dbReference>
<name>A0AAP0AZS5_9ASPA</name>
<feature type="domain" description="Cyclic nucleotide-binding" evidence="14">
    <location>
        <begin position="1"/>
        <end position="34"/>
    </location>
</feature>
<proteinExistence type="predicted"/>
<dbReference type="CDD" id="cd16454">
    <property type="entry name" value="RING-H2_PA-TM-RING"/>
    <property type="match status" value="1"/>
</dbReference>
<protein>
    <recommendedName>
        <fullName evidence="4">RING-type E3 ubiquitin transferase</fullName>
        <ecNumber evidence="4">2.3.2.27</ecNumber>
    </recommendedName>
</protein>
<dbReference type="EC" id="2.3.2.27" evidence="4"/>
<dbReference type="SUPFAM" id="SSF57850">
    <property type="entry name" value="RING/U-box"/>
    <property type="match status" value="1"/>
</dbReference>
<dbReference type="AlphaFoldDB" id="A0AAP0AZS5"/>
<keyword evidence="17" id="KW-1185">Reference proteome</keyword>
<evidence type="ECO:0000256" key="13">
    <source>
        <dbReference type="PROSITE-ProRule" id="PRU00175"/>
    </source>
</evidence>
<evidence type="ECO:0000256" key="6">
    <source>
        <dbReference type="ARBA" id="ARBA00022692"/>
    </source>
</evidence>
<keyword evidence="7" id="KW-0479">Metal-binding</keyword>
<comment type="subcellular location">
    <subcellularLocation>
        <location evidence="2">Membrane</location>
        <topology evidence="2">Single-pass membrane protein</topology>
    </subcellularLocation>
</comment>
<keyword evidence="8 13" id="KW-0863">Zinc-finger</keyword>
<dbReference type="InterPro" id="IPR000595">
    <property type="entry name" value="cNMP-bd_dom"/>
</dbReference>
<feature type="domain" description="RING-type" evidence="15">
    <location>
        <begin position="55"/>
        <end position="97"/>
    </location>
</feature>
<keyword evidence="6" id="KW-0812">Transmembrane</keyword>
<dbReference type="GO" id="GO:0061630">
    <property type="term" value="F:ubiquitin protein ligase activity"/>
    <property type="evidence" value="ECO:0007669"/>
    <property type="project" value="UniProtKB-EC"/>
</dbReference>
<organism evidence="16 17">
    <name type="scientific">Platanthera zijinensis</name>
    <dbReference type="NCBI Taxonomy" id="2320716"/>
    <lineage>
        <taxon>Eukaryota</taxon>
        <taxon>Viridiplantae</taxon>
        <taxon>Streptophyta</taxon>
        <taxon>Embryophyta</taxon>
        <taxon>Tracheophyta</taxon>
        <taxon>Spermatophyta</taxon>
        <taxon>Magnoliopsida</taxon>
        <taxon>Liliopsida</taxon>
        <taxon>Asparagales</taxon>
        <taxon>Orchidaceae</taxon>
        <taxon>Orchidoideae</taxon>
        <taxon>Orchideae</taxon>
        <taxon>Orchidinae</taxon>
        <taxon>Platanthera</taxon>
    </lineage>
</organism>
<gene>
    <name evidence="16" type="primary">ATL71</name>
    <name evidence="16" type="ORF">KSP39_PZI020499</name>
</gene>
<dbReference type="InterPro" id="IPR013083">
    <property type="entry name" value="Znf_RING/FYVE/PHD"/>
</dbReference>
<evidence type="ECO:0000256" key="4">
    <source>
        <dbReference type="ARBA" id="ARBA00012483"/>
    </source>
</evidence>
<dbReference type="SMART" id="SM00184">
    <property type="entry name" value="RING"/>
    <property type="match status" value="1"/>
</dbReference>
<keyword evidence="12" id="KW-0472">Membrane</keyword>
<dbReference type="PANTHER" id="PTHR46719">
    <property type="entry name" value="TRANSCRIPTION FACTOR C2H2 FAMILY-RELATED"/>
    <property type="match status" value="1"/>
</dbReference>
<dbReference type="InterPro" id="IPR045899">
    <property type="entry name" value="ATL71-like"/>
</dbReference>